<dbReference type="AlphaFoldDB" id="A0A8K0TM69"/>
<evidence type="ECO:0000256" key="1">
    <source>
        <dbReference type="SAM" id="MobiDB-lite"/>
    </source>
</evidence>
<protein>
    <submittedName>
        <fullName evidence="2">Uncharacterized protein</fullName>
    </submittedName>
</protein>
<reference evidence="2" key="1">
    <citation type="journal article" date="2021" name="Nat. Commun.">
        <title>Genetic determinants of endophytism in the Arabidopsis root mycobiome.</title>
        <authorList>
            <person name="Mesny F."/>
            <person name="Miyauchi S."/>
            <person name="Thiergart T."/>
            <person name="Pickel B."/>
            <person name="Atanasova L."/>
            <person name="Karlsson M."/>
            <person name="Huettel B."/>
            <person name="Barry K.W."/>
            <person name="Haridas S."/>
            <person name="Chen C."/>
            <person name="Bauer D."/>
            <person name="Andreopoulos W."/>
            <person name="Pangilinan J."/>
            <person name="LaButti K."/>
            <person name="Riley R."/>
            <person name="Lipzen A."/>
            <person name="Clum A."/>
            <person name="Drula E."/>
            <person name="Henrissat B."/>
            <person name="Kohler A."/>
            <person name="Grigoriev I.V."/>
            <person name="Martin F.M."/>
            <person name="Hacquard S."/>
        </authorList>
    </citation>
    <scope>NUCLEOTIDE SEQUENCE</scope>
    <source>
        <strain evidence="2">MPI-CAGE-AT-0016</strain>
    </source>
</reference>
<proteinExistence type="predicted"/>
<keyword evidence="3" id="KW-1185">Reference proteome</keyword>
<sequence length="270" mass="29454">MGVPGVLEMAGRVFREARFDAAMMKEGPLTCSRAPGERTRARQTSRQGTARCRSVPSPGILPEPFFRMEQGFLFGQIKGIFSMGHFWCCRATEDGLALRGPAAEMSEVSLTPRLMAGLSEGWVRCKVSRFISSSVAGARGRNSRQHGGAGTIRLHTSHVVGRDRTDNNGGKKTSEGAVSSTDVQAPVSDLLGSSAIGQPSSKKRGRSVDMQPTCQAQTWRCAEHLRIPPKRSAVDSRRLSEDQRGKSTKTVAFFLSLWAGYREEIPERAL</sequence>
<gene>
    <name evidence="2" type="ORF">B0T11DRAFT_296935</name>
</gene>
<feature type="region of interest" description="Disordered" evidence="1">
    <location>
        <begin position="136"/>
        <end position="184"/>
    </location>
</feature>
<dbReference type="Proteomes" id="UP000813385">
    <property type="component" value="Unassembled WGS sequence"/>
</dbReference>
<comment type="caution">
    <text evidence="2">The sequence shown here is derived from an EMBL/GenBank/DDBJ whole genome shotgun (WGS) entry which is preliminary data.</text>
</comment>
<name>A0A8K0TM69_9PEZI</name>
<feature type="compositionally biased region" description="Polar residues" evidence="1">
    <location>
        <begin position="167"/>
        <end position="183"/>
    </location>
</feature>
<accession>A0A8K0TM69</accession>
<evidence type="ECO:0000313" key="2">
    <source>
        <dbReference type="EMBL" id="KAH7369441.1"/>
    </source>
</evidence>
<evidence type="ECO:0000313" key="3">
    <source>
        <dbReference type="Proteomes" id="UP000813385"/>
    </source>
</evidence>
<organism evidence="2 3">
    <name type="scientific">Plectosphaerella cucumerina</name>
    <dbReference type="NCBI Taxonomy" id="40658"/>
    <lineage>
        <taxon>Eukaryota</taxon>
        <taxon>Fungi</taxon>
        <taxon>Dikarya</taxon>
        <taxon>Ascomycota</taxon>
        <taxon>Pezizomycotina</taxon>
        <taxon>Sordariomycetes</taxon>
        <taxon>Hypocreomycetidae</taxon>
        <taxon>Glomerellales</taxon>
        <taxon>Plectosphaerellaceae</taxon>
        <taxon>Plectosphaerella</taxon>
    </lineage>
</organism>
<dbReference type="EMBL" id="JAGPXD010000002">
    <property type="protein sequence ID" value="KAH7369441.1"/>
    <property type="molecule type" value="Genomic_DNA"/>
</dbReference>